<sequence length="144" mass="16112">MKTIQATISPIKAESKPDIHSSKEEVDFFEKIRSIQPLWHAIQKNNGDDLLLPSHPPDPTCNLHSDFPIPVKINLSEISLGKTASGHKDIGLHKQEKKETVMGCNGCLENLSIYKLDLFVRGVLITVGLQYKSVTNCEPLDYFL</sequence>
<dbReference type="EMBL" id="CM042012">
    <property type="protein sequence ID" value="KAI3753017.1"/>
    <property type="molecule type" value="Genomic_DNA"/>
</dbReference>
<name>A0ACB9E2J3_CICIN</name>
<organism evidence="1 2">
    <name type="scientific">Cichorium intybus</name>
    <name type="common">Chicory</name>
    <dbReference type="NCBI Taxonomy" id="13427"/>
    <lineage>
        <taxon>Eukaryota</taxon>
        <taxon>Viridiplantae</taxon>
        <taxon>Streptophyta</taxon>
        <taxon>Embryophyta</taxon>
        <taxon>Tracheophyta</taxon>
        <taxon>Spermatophyta</taxon>
        <taxon>Magnoliopsida</taxon>
        <taxon>eudicotyledons</taxon>
        <taxon>Gunneridae</taxon>
        <taxon>Pentapetalae</taxon>
        <taxon>asterids</taxon>
        <taxon>campanulids</taxon>
        <taxon>Asterales</taxon>
        <taxon>Asteraceae</taxon>
        <taxon>Cichorioideae</taxon>
        <taxon>Cichorieae</taxon>
        <taxon>Cichoriinae</taxon>
        <taxon>Cichorium</taxon>
    </lineage>
</organism>
<keyword evidence="2" id="KW-1185">Reference proteome</keyword>
<accession>A0ACB9E2J3</accession>
<comment type="caution">
    <text evidence="1">The sequence shown here is derived from an EMBL/GenBank/DDBJ whole genome shotgun (WGS) entry which is preliminary data.</text>
</comment>
<reference evidence="2" key="1">
    <citation type="journal article" date="2022" name="Mol. Ecol. Resour.">
        <title>The genomes of chicory, endive, great burdock and yacon provide insights into Asteraceae palaeo-polyploidization history and plant inulin production.</title>
        <authorList>
            <person name="Fan W."/>
            <person name="Wang S."/>
            <person name="Wang H."/>
            <person name="Wang A."/>
            <person name="Jiang F."/>
            <person name="Liu H."/>
            <person name="Zhao H."/>
            <person name="Xu D."/>
            <person name="Zhang Y."/>
        </authorList>
    </citation>
    <scope>NUCLEOTIDE SEQUENCE [LARGE SCALE GENOMIC DNA]</scope>
    <source>
        <strain evidence="2">cv. Punajuju</strain>
    </source>
</reference>
<dbReference type="Proteomes" id="UP001055811">
    <property type="component" value="Linkage Group LG04"/>
</dbReference>
<protein>
    <submittedName>
        <fullName evidence="1">Uncharacterized protein</fullName>
    </submittedName>
</protein>
<evidence type="ECO:0000313" key="2">
    <source>
        <dbReference type="Proteomes" id="UP001055811"/>
    </source>
</evidence>
<reference evidence="1 2" key="2">
    <citation type="journal article" date="2022" name="Mol. Ecol. Resour.">
        <title>The genomes of chicory, endive, great burdock and yacon provide insights into Asteraceae paleo-polyploidization history and plant inulin production.</title>
        <authorList>
            <person name="Fan W."/>
            <person name="Wang S."/>
            <person name="Wang H."/>
            <person name="Wang A."/>
            <person name="Jiang F."/>
            <person name="Liu H."/>
            <person name="Zhao H."/>
            <person name="Xu D."/>
            <person name="Zhang Y."/>
        </authorList>
    </citation>
    <scope>NUCLEOTIDE SEQUENCE [LARGE SCALE GENOMIC DNA]</scope>
    <source>
        <strain evidence="2">cv. Punajuju</strain>
        <tissue evidence="1">Leaves</tissue>
    </source>
</reference>
<evidence type="ECO:0000313" key="1">
    <source>
        <dbReference type="EMBL" id="KAI3753017.1"/>
    </source>
</evidence>
<proteinExistence type="predicted"/>
<gene>
    <name evidence="1" type="ORF">L2E82_25061</name>
</gene>